<dbReference type="PANTHER" id="PTHR28434">
    <property type="entry name" value="PROTEIN C3ORF33"/>
    <property type="match status" value="1"/>
</dbReference>
<dbReference type="GO" id="GO:0005615">
    <property type="term" value="C:extracellular space"/>
    <property type="evidence" value="ECO:0007669"/>
    <property type="project" value="TreeGrafter"/>
</dbReference>
<dbReference type="InterPro" id="IPR042421">
    <property type="entry name" value="C3orf33-like"/>
</dbReference>
<dbReference type="PANTHER" id="PTHR28434:SF1">
    <property type="entry name" value="PROTEIN C3ORF33"/>
    <property type="match status" value="1"/>
</dbReference>
<evidence type="ECO:0000313" key="2">
    <source>
        <dbReference type="Proteomes" id="UP000005408"/>
    </source>
</evidence>
<dbReference type="InterPro" id="IPR035437">
    <property type="entry name" value="SNase_OB-fold_sf"/>
</dbReference>
<dbReference type="Proteomes" id="UP000005408">
    <property type="component" value="Unassembled WGS sequence"/>
</dbReference>
<dbReference type="AlphaFoldDB" id="A0A8W8JRQ8"/>
<keyword evidence="2" id="KW-1185">Reference proteome</keyword>
<reference evidence="1" key="1">
    <citation type="submission" date="2022-08" db="UniProtKB">
        <authorList>
            <consortium name="EnsemblMetazoa"/>
        </authorList>
    </citation>
    <scope>IDENTIFICATION</scope>
    <source>
        <strain evidence="1">05x7-T-G4-1.051#20</strain>
    </source>
</reference>
<proteinExistence type="predicted"/>
<dbReference type="SUPFAM" id="SSF50199">
    <property type="entry name" value="Staphylococcal nuclease"/>
    <property type="match status" value="1"/>
</dbReference>
<dbReference type="EnsemblMetazoa" id="G20611.4">
    <property type="protein sequence ID" value="G20611.4:cds"/>
    <property type="gene ID" value="G20611"/>
</dbReference>
<protein>
    <submittedName>
        <fullName evidence="1">Uncharacterized protein</fullName>
    </submittedName>
</protein>
<organism evidence="1 2">
    <name type="scientific">Magallana gigas</name>
    <name type="common">Pacific oyster</name>
    <name type="synonym">Crassostrea gigas</name>
    <dbReference type="NCBI Taxonomy" id="29159"/>
    <lineage>
        <taxon>Eukaryota</taxon>
        <taxon>Metazoa</taxon>
        <taxon>Spiralia</taxon>
        <taxon>Lophotrochozoa</taxon>
        <taxon>Mollusca</taxon>
        <taxon>Bivalvia</taxon>
        <taxon>Autobranchia</taxon>
        <taxon>Pteriomorphia</taxon>
        <taxon>Ostreida</taxon>
        <taxon>Ostreoidea</taxon>
        <taxon>Ostreidae</taxon>
        <taxon>Magallana</taxon>
    </lineage>
</organism>
<accession>A0A8W8JRQ8</accession>
<name>A0A8W8JRQ8_MAGGI</name>
<evidence type="ECO:0000313" key="1">
    <source>
        <dbReference type="EnsemblMetazoa" id="G20611.4:cds"/>
    </source>
</evidence>
<sequence length="219" mass="25095">MTFQNVLYGIGLVGFLVAVKNSGLTHIIASSSDIPASFITRKVRVRCFVEAIGTRGIVHVQHRPFLNIIPTKWRPKSHGKFQLELALVDLSPLGGKWLQDTIDQKIIWFQPLLITESIVQAHIFHRKYIRLHSINAILIGQGICKVKDLTPEQLSSLSAPEDELLRMLLQHQMIASQKERGMWKIKDEPTKWTPISTIKHIISSTVHLWRKIKRKFSKK</sequence>